<dbReference type="Proteomes" id="UP000273119">
    <property type="component" value="Unassembled WGS sequence"/>
</dbReference>
<accession>A0A496PGE3</accession>
<dbReference type="Pfam" id="PF09995">
    <property type="entry name" value="MPAB_Lcp_cat"/>
    <property type="match status" value="1"/>
</dbReference>
<evidence type="ECO:0000313" key="4">
    <source>
        <dbReference type="Proteomes" id="UP000273119"/>
    </source>
</evidence>
<sequence>MAWDPLTRLRSSLHATDRRRDPRLAGPGPAPRRAGGDTVATKRACEHVRKMHVPVLGDHEGADGACTYDSANSPHRDLWVHGACADAFLAALELFSGPLPLPLPLPRPRMCGSGRWPGT</sequence>
<dbReference type="EMBL" id="QQXL01000010">
    <property type="protein sequence ID" value="RKW69404.1"/>
    <property type="molecule type" value="Genomic_DNA"/>
</dbReference>
<evidence type="ECO:0000313" key="3">
    <source>
        <dbReference type="EMBL" id="RKW69404.1"/>
    </source>
</evidence>
<organism evidence="3 4">
    <name type="scientific">Galactobacter caseinivorans</name>
    <dbReference type="NCBI Taxonomy" id="2676123"/>
    <lineage>
        <taxon>Bacteria</taxon>
        <taxon>Bacillati</taxon>
        <taxon>Actinomycetota</taxon>
        <taxon>Actinomycetes</taxon>
        <taxon>Micrococcales</taxon>
        <taxon>Micrococcaceae</taxon>
        <taxon>Galactobacter</taxon>
    </lineage>
</organism>
<evidence type="ECO:0000256" key="1">
    <source>
        <dbReference type="SAM" id="MobiDB-lite"/>
    </source>
</evidence>
<proteinExistence type="predicted"/>
<feature type="domain" description="ER-bound oxygenase mpaB/mpaB'/Rubber oxygenase catalytic" evidence="2">
    <location>
        <begin position="37"/>
        <end position="100"/>
    </location>
</feature>
<evidence type="ECO:0000259" key="2">
    <source>
        <dbReference type="Pfam" id="PF09995"/>
    </source>
</evidence>
<gene>
    <name evidence="3" type="ORF">DWQ67_13350</name>
</gene>
<feature type="compositionally biased region" description="Low complexity" evidence="1">
    <location>
        <begin position="24"/>
        <end position="37"/>
    </location>
</feature>
<dbReference type="GO" id="GO:0016491">
    <property type="term" value="F:oxidoreductase activity"/>
    <property type="evidence" value="ECO:0007669"/>
    <property type="project" value="InterPro"/>
</dbReference>
<dbReference type="InterPro" id="IPR018713">
    <property type="entry name" value="MPAB/Lcp_cat_dom"/>
</dbReference>
<name>A0A496PGE3_9MICC</name>
<feature type="region of interest" description="Disordered" evidence="1">
    <location>
        <begin position="13"/>
        <end position="40"/>
    </location>
</feature>
<dbReference type="RefSeq" id="WP_121486112.1">
    <property type="nucleotide sequence ID" value="NZ_QQXL01000010.1"/>
</dbReference>
<comment type="caution">
    <text evidence="3">The sequence shown here is derived from an EMBL/GenBank/DDBJ whole genome shotgun (WGS) entry which is preliminary data.</text>
</comment>
<dbReference type="AlphaFoldDB" id="A0A496PGE3"/>
<keyword evidence="4" id="KW-1185">Reference proteome</keyword>
<reference evidence="3 4" key="1">
    <citation type="submission" date="2018-07" db="EMBL/GenBank/DDBJ databases">
        <title>Arthrobacter sp. nov., isolated from raw cow's milk with high bacterial count.</title>
        <authorList>
            <person name="Hahne J."/>
            <person name="Isele D."/>
            <person name="Lipski A."/>
        </authorList>
    </citation>
    <scope>NUCLEOTIDE SEQUENCE [LARGE SCALE GENOMIC DNA]</scope>
    <source>
        <strain evidence="3 4">JZ R-183</strain>
    </source>
</reference>
<protein>
    <submittedName>
        <fullName evidence="3">DUF2236 domain-containing protein</fullName>
    </submittedName>
</protein>